<evidence type="ECO:0000256" key="2">
    <source>
        <dbReference type="SAM" id="Phobius"/>
    </source>
</evidence>
<evidence type="ECO:0000256" key="1">
    <source>
        <dbReference type="SAM" id="MobiDB-lite"/>
    </source>
</evidence>
<sequence length="190" mass="21740">MARAPREESNRLNTPGGGRQPVLPRIKISGDAFGNFAEAFARFMGTARFLAYMTAFVVLWVIINLVGLFGLRWDPYPFILLNLFFSTQASYAAPLILLAQNRQEARDRVQLEQDRRQAAQSRADMDFLAREIASLRMSVGDLATRDYLRTELRTELRSILAELDEDTDEEPRRHDDGQGRRSRSSRESSR</sequence>
<dbReference type="InterPro" id="IPR010406">
    <property type="entry name" value="DUF1003"/>
</dbReference>
<protein>
    <submittedName>
        <fullName evidence="3">DUF1003 domain-containing protein</fullName>
    </submittedName>
</protein>
<keyword evidence="2" id="KW-0472">Membrane</keyword>
<dbReference type="EMBL" id="CP041692">
    <property type="protein sequence ID" value="QDP97819.1"/>
    <property type="molecule type" value="Genomic_DNA"/>
</dbReference>
<evidence type="ECO:0000313" key="4">
    <source>
        <dbReference type="Proteomes" id="UP000319263"/>
    </source>
</evidence>
<feature type="transmembrane region" description="Helical" evidence="2">
    <location>
        <begin position="49"/>
        <end position="70"/>
    </location>
</feature>
<dbReference type="KEGG" id="mik:FOE78_19605"/>
<keyword evidence="2" id="KW-1133">Transmembrane helix</keyword>
<keyword evidence="2" id="KW-0812">Transmembrane</keyword>
<feature type="compositionally biased region" description="Basic and acidic residues" evidence="1">
    <location>
        <begin position="170"/>
        <end position="190"/>
    </location>
</feature>
<dbReference type="PANTHER" id="PTHR41386">
    <property type="entry name" value="INTEGRAL MEMBRANE PROTEIN-RELATED"/>
    <property type="match status" value="1"/>
</dbReference>
<accession>A0A516Q319</accession>
<feature type="region of interest" description="Disordered" evidence="1">
    <location>
        <begin position="163"/>
        <end position="190"/>
    </location>
</feature>
<feature type="region of interest" description="Disordered" evidence="1">
    <location>
        <begin position="1"/>
        <end position="20"/>
    </location>
</feature>
<evidence type="ECO:0000313" key="3">
    <source>
        <dbReference type="EMBL" id="QDP97819.1"/>
    </source>
</evidence>
<reference evidence="3 4" key="1">
    <citation type="submission" date="2019-07" db="EMBL/GenBank/DDBJ databases">
        <title>Microlunatus dokdonensis sp. nov. isolated from the rhizospheric soil of the wild plant Elymus tsukushiensis.</title>
        <authorList>
            <person name="Ghim S.-Y."/>
            <person name="Hwang Y.-J."/>
            <person name="Son J.-S."/>
            <person name="Shin J.-H."/>
        </authorList>
    </citation>
    <scope>NUCLEOTIDE SEQUENCE [LARGE SCALE GENOMIC DNA]</scope>
    <source>
        <strain evidence="3 4">KUDC0627</strain>
    </source>
</reference>
<feature type="transmembrane region" description="Helical" evidence="2">
    <location>
        <begin position="76"/>
        <end position="98"/>
    </location>
</feature>
<organism evidence="3 4">
    <name type="scientific">Microlunatus elymi</name>
    <dbReference type="NCBI Taxonomy" id="2596828"/>
    <lineage>
        <taxon>Bacteria</taxon>
        <taxon>Bacillati</taxon>
        <taxon>Actinomycetota</taxon>
        <taxon>Actinomycetes</taxon>
        <taxon>Propionibacteriales</taxon>
        <taxon>Propionibacteriaceae</taxon>
        <taxon>Microlunatus</taxon>
    </lineage>
</organism>
<dbReference type="RefSeq" id="WP_143987773.1">
    <property type="nucleotide sequence ID" value="NZ_CP041692.1"/>
</dbReference>
<proteinExistence type="predicted"/>
<name>A0A516Q319_9ACTN</name>
<dbReference type="AlphaFoldDB" id="A0A516Q319"/>
<gene>
    <name evidence="3" type="ORF">FOE78_19605</name>
</gene>
<dbReference type="Proteomes" id="UP000319263">
    <property type="component" value="Chromosome"/>
</dbReference>
<feature type="compositionally biased region" description="Basic and acidic residues" evidence="1">
    <location>
        <begin position="1"/>
        <end position="10"/>
    </location>
</feature>
<dbReference type="Pfam" id="PF06210">
    <property type="entry name" value="DUF1003"/>
    <property type="match status" value="1"/>
</dbReference>
<dbReference type="PANTHER" id="PTHR41386:SF1">
    <property type="entry name" value="MEMBRANE PROTEIN"/>
    <property type="match status" value="1"/>
</dbReference>
<dbReference type="OrthoDB" id="9795736at2"/>
<keyword evidence="4" id="KW-1185">Reference proteome</keyword>